<evidence type="ECO:0000256" key="1">
    <source>
        <dbReference type="SAM" id="MobiDB-lite"/>
    </source>
</evidence>
<reference evidence="3 4" key="1">
    <citation type="submission" date="2019-07" db="EMBL/GenBank/DDBJ databases">
        <title>Draft genome assembly of a fouling barnacle, Amphibalanus amphitrite (Darwin, 1854): The first reference genome for Thecostraca.</title>
        <authorList>
            <person name="Kim W."/>
        </authorList>
    </citation>
    <scope>NUCLEOTIDE SEQUENCE [LARGE SCALE GENOMIC DNA]</scope>
    <source>
        <strain evidence="3">SNU_AA5</strain>
        <tissue evidence="3">Soma without cirri and trophi</tissue>
    </source>
</reference>
<dbReference type="GO" id="GO:0006355">
    <property type="term" value="P:regulation of DNA-templated transcription"/>
    <property type="evidence" value="ECO:0007669"/>
    <property type="project" value="TreeGrafter"/>
</dbReference>
<dbReference type="OrthoDB" id="277832at2759"/>
<dbReference type="PANTHER" id="PTHR13360">
    <property type="entry name" value="ACTIVATING SIGNAL COINTEGRATOR 1 COMPLEX SUBUNIT 1"/>
    <property type="match status" value="1"/>
</dbReference>
<name>A0A6A4VY70_AMPAM</name>
<accession>A0A6A4VY70</accession>
<feature type="domain" description="A-kinase anchor protein 7-like phosphoesterase" evidence="2">
    <location>
        <begin position="37"/>
        <end position="235"/>
    </location>
</feature>
<sequence length="301" mass="33354">MKKPVTVCGSSEEDVQLACELLKTGLTPSKQARPLLTHFVSVRLTEEPLRRRFEEFRTLVRDLQPDHDLLPDRLFQRPEKLHISLAMLQLPDEAALQAARDVLDICCRQLCDQPPVRFRLRGLGTFGTATRSRVLYSRPEPAECLQSAAELVYNRLSEAGLTGRQQESSTLHATLLNTTFLTRGAAGRRWRKFRGFDHGPLVEKLGEFDFGEVQPAAFEISSLTEKAADGYYAAAGLGHLRVNELPQLDSCLSSGVGVGELRPAGGELQTDVEESRTDVVESRTDTVEPRTDVAEVPTDAV</sequence>
<dbReference type="PANTHER" id="PTHR13360:SF1">
    <property type="entry name" value="ACTIVATING SIGNAL COINTEGRATOR 1 COMPLEX SUBUNIT 1"/>
    <property type="match status" value="1"/>
</dbReference>
<gene>
    <name evidence="3" type="primary">Ascc1_0</name>
    <name evidence="3" type="ORF">FJT64_007915</name>
</gene>
<feature type="region of interest" description="Disordered" evidence="1">
    <location>
        <begin position="267"/>
        <end position="301"/>
    </location>
</feature>
<organism evidence="3 4">
    <name type="scientific">Amphibalanus amphitrite</name>
    <name type="common">Striped barnacle</name>
    <name type="synonym">Balanus amphitrite</name>
    <dbReference type="NCBI Taxonomy" id="1232801"/>
    <lineage>
        <taxon>Eukaryota</taxon>
        <taxon>Metazoa</taxon>
        <taxon>Ecdysozoa</taxon>
        <taxon>Arthropoda</taxon>
        <taxon>Crustacea</taxon>
        <taxon>Multicrustacea</taxon>
        <taxon>Cirripedia</taxon>
        <taxon>Thoracica</taxon>
        <taxon>Thoracicalcarea</taxon>
        <taxon>Balanomorpha</taxon>
        <taxon>Balanoidea</taxon>
        <taxon>Balanidae</taxon>
        <taxon>Amphibalaninae</taxon>
        <taxon>Amphibalanus</taxon>
    </lineage>
</organism>
<protein>
    <submittedName>
        <fullName evidence="3">Activating signal cointegrator 1 complex subunit 1</fullName>
    </submittedName>
</protein>
<feature type="compositionally biased region" description="Basic and acidic residues" evidence="1">
    <location>
        <begin position="273"/>
        <end position="293"/>
    </location>
</feature>
<dbReference type="EMBL" id="VIIS01001690">
    <property type="protein sequence ID" value="KAF0294401.1"/>
    <property type="molecule type" value="Genomic_DNA"/>
</dbReference>
<comment type="caution">
    <text evidence="3">The sequence shown here is derived from an EMBL/GenBank/DDBJ whole genome shotgun (WGS) entry which is preliminary data.</text>
</comment>
<dbReference type="InterPro" id="IPR009097">
    <property type="entry name" value="Cyclic_Pdiesterase"/>
</dbReference>
<dbReference type="InterPro" id="IPR019510">
    <property type="entry name" value="AKAP7-like_phosphoesterase"/>
</dbReference>
<proteinExistence type="predicted"/>
<dbReference type="Pfam" id="PF10469">
    <property type="entry name" value="AKAP7_NLS"/>
    <property type="match status" value="1"/>
</dbReference>
<dbReference type="GO" id="GO:0005634">
    <property type="term" value="C:nucleus"/>
    <property type="evidence" value="ECO:0007669"/>
    <property type="project" value="TreeGrafter"/>
</dbReference>
<evidence type="ECO:0000313" key="3">
    <source>
        <dbReference type="EMBL" id="KAF0294401.1"/>
    </source>
</evidence>
<dbReference type="GO" id="GO:0006307">
    <property type="term" value="P:DNA alkylation repair"/>
    <property type="evidence" value="ECO:0007669"/>
    <property type="project" value="InterPro"/>
</dbReference>
<evidence type="ECO:0000313" key="4">
    <source>
        <dbReference type="Proteomes" id="UP000440578"/>
    </source>
</evidence>
<dbReference type="SUPFAM" id="SSF55144">
    <property type="entry name" value="LigT-like"/>
    <property type="match status" value="1"/>
</dbReference>
<dbReference type="Gene3D" id="3.90.1140.10">
    <property type="entry name" value="Cyclic phosphodiesterase"/>
    <property type="match status" value="1"/>
</dbReference>
<dbReference type="AlphaFoldDB" id="A0A6A4VY70"/>
<evidence type="ECO:0000259" key="2">
    <source>
        <dbReference type="Pfam" id="PF10469"/>
    </source>
</evidence>
<dbReference type="InterPro" id="IPR009210">
    <property type="entry name" value="ASCC1"/>
</dbReference>
<dbReference type="Proteomes" id="UP000440578">
    <property type="component" value="Unassembled WGS sequence"/>
</dbReference>
<keyword evidence="4" id="KW-1185">Reference proteome</keyword>